<reference evidence="6" key="2">
    <citation type="submission" date="2020-11" db="EMBL/GenBank/DDBJ databases">
        <authorList>
            <person name="Cecchin M."/>
            <person name="Marcolungo L."/>
            <person name="Rossato M."/>
            <person name="Girolomoni L."/>
            <person name="Cosentino E."/>
            <person name="Cuine S."/>
            <person name="Li-Beisson Y."/>
            <person name="Delledonne M."/>
            <person name="Ballottari M."/>
        </authorList>
    </citation>
    <scope>NUCLEOTIDE SEQUENCE</scope>
    <source>
        <strain evidence="6">211/11P</strain>
        <tissue evidence="6">Whole cell</tissue>
    </source>
</reference>
<dbReference type="Gene3D" id="3.30.2130.30">
    <property type="match status" value="1"/>
</dbReference>
<dbReference type="Pfam" id="PF22020">
    <property type="entry name" value="RlmL_1st"/>
    <property type="match status" value="1"/>
</dbReference>
<dbReference type="GO" id="GO:0032259">
    <property type="term" value="P:methylation"/>
    <property type="evidence" value="ECO:0007669"/>
    <property type="project" value="UniProtKB-KW"/>
</dbReference>
<keyword evidence="2" id="KW-0808">Transferase</keyword>
<feature type="compositionally biased region" description="Low complexity" evidence="3">
    <location>
        <begin position="198"/>
        <end position="207"/>
    </location>
</feature>
<evidence type="ECO:0000313" key="7">
    <source>
        <dbReference type="Proteomes" id="UP001055712"/>
    </source>
</evidence>
<dbReference type="GO" id="GO:0008168">
    <property type="term" value="F:methyltransferase activity"/>
    <property type="evidence" value="ECO:0007669"/>
    <property type="project" value="UniProtKB-KW"/>
</dbReference>
<dbReference type="EMBL" id="SIDB01000002">
    <property type="protein sequence ID" value="KAI3436200.1"/>
    <property type="molecule type" value="Genomic_DNA"/>
</dbReference>
<dbReference type="GO" id="GO:0043527">
    <property type="term" value="C:tRNA methyltransferase complex"/>
    <property type="evidence" value="ECO:0007669"/>
    <property type="project" value="UniProtKB-ARBA"/>
</dbReference>
<organism evidence="6 7">
    <name type="scientific">Chlorella vulgaris</name>
    <name type="common">Green alga</name>
    <dbReference type="NCBI Taxonomy" id="3077"/>
    <lineage>
        <taxon>Eukaryota</taxon>
        <taxon>Viridiplantae</taxon>
        <taxon>Chlorophyta</taxon>
        <taxon>core chlorophytes</taxon>
        <taxon>Trebouxiophyceae</taxon>
        <taxon>Chlorellales</taxon>
        <taxon>Chlorellaceae</taxon>
        <taxon>Chlorella clade</taxon>
        <taxon>Chlorella</taxon>
    </lineage>
</organism>
<accession>A0A9D4Z0I1</accession>
<dbReference type="SUPFAM" id="SSF53335">
    <property type="entry name" value="S-adenosyl-L-methionine-dependent methyltransferases"/>
    <property type="match status" value="1"/>
</dbReference>
<name>A0A9D4Z0I1_CHLVU</name>
<dbReference type="OrthoDB" id="416496at2759"/>
<dbReference type="PANTHER" id="PTHR47313:SF1">
    <property type="entry name" value="RIBOSOMAL RNA LARGE SUBUNIT METHYLTRANSFERASE K_L"/>
    <property type="match status" value="1"/>
</dbReference>
<dbReference type="PANTHER" id="PTHR47313">
    <property type="entry name" value="RIBOSOMAL RNA LARGE SUBUNIT METHYLTRANSFERASE K/L"/>
    <property type="match status" value="1"/>
</dbReference>
<sequence length="862" mass="93009">MLTQPGAAANLPSSVILLIGAMPRGSPNHTFLVSVVVHAGSPESPPEVFSHEGAQLQVTSGSDGSQPVSSDPDFSSPPAFRLQAADGSLLVHMQGEHCQVHAHLAGVSLIAQCTGPPLPWSASGQGPEGPAAAVPAFLSGLHWFVHSLATPMRYSLVRGSQPPVHAAALAHMEKNWGRSFPPTWHWAQGLDSGRSDAEASAAHSSAAGGAGGSNTGSPAAPAVRSAFALAGGKPPVPLVPAPLIAWMPNLWLLGVRAGNRSWDFHPWDSYFSTQVAPCGPEASLLLTATQPLSRRRVEVQISAPHTSFAELECPTEQGFRLFSEESLTATATVRLYEYHGWTQRQQVAVLDFDNVALEFGEAATGGRYGKAEAAAASGGRGTTRAPRPSWFGRCMQERRELLMPGQHHFYATCHPGLEAVVAAELAGPTIRATAVHAGKAGVSFTGDTATGYRANLWLRSAIRVLMLLQETMLEGRRPAGEEIYDAFREAMDWQRLLGPGQTFSINSRVWSCSNLSSSQLLSVRAKDAVCDAIRDVRGSKPLPPEPGQVADMPLYCTAYLDRLTLYRDMSGASLHRRGYRQAMHRASLNESAAAGMLHLAGWQDLCKQEGAVLVDPQCGSGTFLIEGALLATNTAPGSFRRSWPFMQWEDSFDREAWSAAVEQAQAGRHAPPAGVELWGNDVHRGALGLALRDVQAAGMERIVRLHHGECREWQLPRRPALVVSNPPWGQRLRGRENGAGLGDGTEEVAEWFDDPEYSDDDRQADEARQEQQQRQPSAEMSRLRQEAAAEAEALRLAWWDLSAFLKLQAPGSKAFLLSGNKEATMGLRMKADRRHVLSVGGTDCRLLQYSIRGMPGAESQRA</sequence>
<dbReference type="InterPro" id="IPR000241">
    <property type="entry name" value="RlmKL-like_Mtase"/>
</dbReference>
<dbReference type="CDD" id="cd11715">
    <property type="entry name" value="THUMP_AdoMetMT"/>
    <property type="match status" value="1"/>
</dbReference>
<evidence type="ECO:0000259" key="5">
    <source>
        <dbReference type="Pfam" id="PF22020"/>
    </source>
</evidence>
<feature type="compositionally biased region" description="Low complexity" evidence="3">
    <location>
        <begin position="65"/>
        <end position="76"/>
    </location>
</feature>
<dbReference type="Gene3D" id="3.40.50.150">
    <property type="entry name" value="Vaccinia Virus protein VP39"/>
    <property type="match status" value="1"/>
</dbReference>
<gene>
    <name evidence="6" type="ORF">D9Q98_002254</name>
</gene>
<dbReference type="Proteomes" id="UP001055712">
    <property type="component" value="Unassembled WGS sequence"/>
</dbReference>
<feature type="region of interest" description="Disordered" evidence="3">
    <location>
        <begin position="752"/>
        <end position="784"/>
    </location>
</feature>
<evidence type="ECO:0000313" key="6">
    <source>
        <dbReference type="EMBL" id="KAI3436200.1"/>
    </source>
</evidence>
<evidence type="ECO:0000256" key="1">
    <source>
        <dbReference type="ARBA" id="ARBA00022603"/>
    </source>
</evidence>
<dbReference type="InterPro" id="IPR054170">
    <property type="entry name" value="RlmL_1st"/>
</dbReference>
<feature type="compositionally biased region" description="Basic and acidic residues" evidence="3">
    <location>
        <begin position="760"/>
        <end position="771"/>
    </location>
</feature>
<feature type="domain" description="RlmL ferredoxin-like" evidence="5">
    <location>
        <begin position="409"/>
        <end position="465"/>
    </location>
</feature>
<dbReference type="AlphaFoldDB" id="A0A9D4Z0I1"/>
<keyword evidence="1" id="KW-0489">Methyltransferase</keyword>
<proteinExistence type="predicted"/>
<evidence type="ECO:0000259" key="4">
    <source>
        <dbReference type="Pfam" id="PF01170"/>
    </source>
</evidence>
<dbReference type="InterPro" id="IPR029063">
    <property type="entry name" value="SAM-dependent_MTases_sf"/>
</dbReference>
<keyword evidence="7" id="KW-1185">Reference proteome</keyword>
<evidence type="ECO:0000256" key="3">
    <source>
        <dbReference type="SAM" id="MobiDB-lite"/>
    </source>
</evidence>
<protein>
    <submittedName>
        <fullName evidence="6">Uncharacterized protein</fullName>
    </submittedName>
</protein>
<dbReference type="Pfam" id="PF01170">
    <property type="entry name" value="UPF0020"/>
    <property type="match status" value="1"/>
</dbReference>
<feature type="region of interest" description="Disordered" evidence="3">
    <location>
        <begin position="57"/>
        <end position="76"/>
    </location>
</feature>
<reference evidence="6" key="1">
    <citation type="journal article" date="2019" name="Plant J.">
        <title>Chlorella vulgaris genome assembly and annotation reveals the molecular basis for metabolic acclimation to high light conditions.</title>
        <authorList>
            <person name="Cecchin M."/>
            <person name="Marcolungo L."/>
            <person name="Rossato M."/>
            <person name="Girolomoni L."/>
            <person name="Cosentino E."/>
            <person name="Cuine S."/>
            <person name="Li-Beisson Y."/>
            <person name="Delledonne M."/>
            <person name="Ballottari M."/>
        </authorList>
    </citation>
    <scope>NUCLEOTIDE SEQUENCE</scope>
    <source>
        <strain evidence="6">211/11P</strain>
    </source>
</reference>
<comment type="caution">
    <text evidence="6">The sequence shown here is derived from an EMBL/GenBank/DDBJ whole genome shotgun (WGS) entry which is preliminary data.</text>
</comment>
<feature type="domain" description="Ribosomal RNA large subunit methyltransferase K/L-like methyltransferase" evidence="4">
    <location>
        <begin position="577"/>
        <end position="736"/>
    </location>
</feature>
<feature type="region of interest" description="Disordered" evidence="3">
    <location>
        <begin position="191"/>
        <end position="218"/>
    </location>
</feature>
<evidence type="ECO:0000256" key="2">
    <source>
        <dbReference type="ARBA" id="ARBA00022679"/>
    </source>
</evidence>